<name>A0AAU0UNY5_9FIRM</name>
<gene>
    <name evidence="1" type="primary">pglZ</name>
    <name evidence="1" type="ORF">MFMK1_001735</name>
</gene>
<keyword evidence="2" id="KW-1185">Reference proteome</keyword>
<dbReference type="KEGG" id="dbc:MFMK1_001735"/>
<dbReference type="NCBIfam" id="TIGR02687">
    <property type="entry name" value="BREX-1 system phosphatase PglZ type A"/>
    <property type="match status" value="1"/>
</dbReference>
<dbReference type="EMBL" id="CP121694">
    <property type="protein sequence ID" value="WRO21914.1"/>
    <property type="molecule type" value="Genomic_DNA"/>
</dbReference>
<accession>A0AAU0UNY5</accession>
<evidence type="ECO:0000313" key="1">
    <source>
        <dbReference type="EMBL" id="WRO21914.1"/>
    </source>
</evidence>
<proteinExistence type="predicted"/>
<reference evidence="1 2" key="1">
    <citation type="submission" date="2023-04" db="EMBL/GenBank/DDBJ databases">
        <authorList>
            <person name="Hsu D."/>
        </authorList>
    </citation>
    <scope>NUCLEOTIDE SEQUENCE [LARGE SCALE GENOMIC DNA]</scope>
    <source>
        <strain evidence="1 2">MK1</strain>
    </source>
</reference>
<protein>
    <submittedName>
        <fullName evidence="1">BREX-1 system phosphatase PglZ type A</fullName>
    </submittedName>
</protein>
<dbReference type="RefSeq" id="WP_366924740.1">
    <property type="nucleotide sequence ID" value="NZ_CP121694.1"/>
</dbReference>
<dbReference type="AlphaFoldDB" id="A0AAU0UNY5"/>
<organism evidence="1 2">
    <name type="scientific">Metallumcola ferriviriculae</name>
    <dbReference type="NCBI Taxonomy" id="3039180"/>
    <lineage>
        <taxon>Bacteria</taxon>
        <taxon>Bacillati</taxon>
        <taxon>Bacillota</taxon>
        <taxon>Clostridia</taxon>
        <taxon>Neomoorellales</taxon>
        <taxon>Desulfitibacteraceae</taxon>
        <taxon>Metallumcola</taxon>
    </lineage>
</organism>
<evidence type="ECO:0000313" key="2">
    <source>
        <dbReference type="Proteomes" id="UP001329915"/>
    </source>
</evidence>
<dbReference type="Pfam" id="PF08665">
    <property type="entry name" value="PglZ"/>
    <property type="match status" value="1"/>
</dbReference>
<dbReference type="Proteomes" id="UP001329915">
    <property type="component" value="Chromosome"/>
</dbReference>
<sequence length="844" mass="97483">MAELNLKQITDKLNAEYTGESRKLVFWYDDKAEFGEDIDTLELANAKVHHLEKDNQFYTKCLLERKDKTTNYLIYAPFPRPHVRDNHLEDTLLYSKQFFADRASLLAVDLGIDSKYKPVIQKYIKFFRAKDRTQRFYDLELENFTRESIEVALMSVLCKTRTAFFDEVVRVVLTDDGLEENKFLAEFEKYDLLSAFWRLCEEQFGYADVKPTLEKLVVTMFVTYTERYVHGELPQAWKSFVSYKSGNIIAFLDNLMNNVLYRGKYDKLSAYVANGLNADSAFENYSPEDLIACDTFEIIDKFIISWVNERLLNEDIGAKLNDLSIPAVCQERCKKHFGESFKVQYLLLENAYYVILAAKYHGRESLKETVNQYLASDCMIDSQYRNFYYNYDQLNENLSFEKLRELVENIYSNEYLSKMIYNWNASMEAGNMLSVLPLQRNFYNKFIRSSKDRVVVIISDAMRYEVGRALYMKLQNDEKCTAKLDAMMGVLPSYTRLGMGALLPHKTLELTDDNKVMVDGMPCDSLKQRETILNTYESNSRCIQFDDVKTMKKAALREIFTGMDIVYIYHNQIDARGDKLNTENEIFIACQEAIEEIFALVKRLAVSANTYHFIVTADHGFIYKRDKLQESDKIINAADKDAYVNRRFVVSGNALQGAGIVSIPMGKILDNSDHKVVSVPVSSNVFKVAGGGQNFVHGGSSPQELILPVIDVKIEKGHMDTRPAQIMLVSMVQKITNLISSLDFIQSEPISDVVKETSYKVFFISENNEKISNECIYVADKKDVDPAKRIFRLKFNFKNKPYDKAKRYYLVAYDEKNDFEILRHDIVMDIAFADDFGFGIRRGG</sequence>
<dbReference type="InterPro" id="IPR014060">
    <property type="entry name" value="PglZ"/>
</dbReference>